<keyword evidence="3" id="KW-1185">Reference proteome</keyword>
<reference evidence="3" key="1">
    <citation type="submission" date="2024-04" db="EMBL/GenBank/DDBJ databases">
        <title>Salinicola lusitanus LLJ914,a marine bacterium isolated from the Okinawa Trough.</title>
        <authorList>
            <person name="Li J."/>
        </authorList>
    </citation>
    <scope>NUCLEOTIDE SEQUENCE [LARGE SCALE GENOMIC DNA]</scope>
</reference>
<dbReference type="Proteomes" id="UP001460270">
    <property type="component" value="Unassembled WGS sequence"/>
</dbReference>
<evidence type="ECO:0000313" key="3">
    <source>
        <dbReference type="Proteomes" id="UP001460270"/>
    </source>
</evidence>
<dbReference type="AlphaFoldDB" id="A0AAW0P751"/>
<organism evidence="2 3">
    <name type="scientific">Mugilogobius chulae</name>
    <name type="common">yellowstripe goby</name>
    <dbReference type="NCBI Taxonomy" id="88201"/>
    <lineage>
        <taxon>Eukaryota</taxon>
        <taxon>Metazoa</taxon>
        <taxon>Chordata</taxon>
        <taxon>Craniata</taxon>
        <taxon>Vertebrata</taxon>
        <taxon>Euteleostomi</taxon>
        <taxon>Actinopterygii</taxon>
        <taxon>Neopterygii</taxon>
        <taxon>Teleostei</taxon>
        <taxon>Neoteleostei</taxon>
        <taxon>Acanthomorphata</taxon>
        <taxon>Gobiaria</taxon>
        <taxon>Gobiiformes</taxon>
        <taxon>Gobioidei</taxon>
        <taxon>Gobiidae</taxon>
        <taxon>Gobionellinae</taxon>
        <taxon>Mugilogobius</taxon>
    </lineage>
</organism>
<accession>A0AAW0P751</accession>
<gene>
    <name evidence="2" type="ORF">WMY93_010334</name>
</gene>
<evidence type="ECO:0000313" key="2">
    <source>
        <dbReference type="EMBL" id="KAK7919050.1"/>
    </source>
</evidence>
<dbReference type="EMBL" id="JBBPFD010000007">
    <property type="protein sequence ID" value="KAK7919050.1"/>
    <property type="molecule type" value="Genomic_DNA"/>
</dbReference>
<sequence length="146" mass="16405">MRADETAFRPRCRKSSFARLQMKKSLEADEAAISIRDTRSRAAEARGTASVRGRRRRAEIRRELHKQDGHSCGSTADPVLSSRGVWAQTSHRFRDCVQHSEEQPGTTFGEMALPVVSLRQGSTDEFTPYGVSWTVFEITSSPRFSS</sequence>
<name>A0AAW0P751_9GOBI</name>
<evidence type="ECO:0000256" key="1">
    <source>
        <dbReference type="SAM" id="MobiDB-lite"/>
    </source>
</evidence>
<proteinExistence type="predicted"/>
<feature type="region of interest" description="Disordered" evidence="1">
    <location>
        <begin position="38"/>
        <end position="57"/>
    </location>
</feature>
<protein>
    <submittedName>
        <fullName evidence="2">Uncharacterized protein</fullName>
    </submittedName>
</protein>
<comment type="caution">
    <text evidence="2">The sequence shown here is derived from an EMBL/GenBank/DDBJ whole genome shotgun (WGS) entry which is preliminary data.</text>
</comment>